<dbReference type="GO" id="GO:0000324">
    <property type="term" value="C:fungal-type vacuole"/>
    <property type="evidence" value="ECO:0007669"/>
    <property type="project" value="TreeGrafter"/>
</dbReference>
<dbReference type="InterPro" id="IPR051009">
    <property type="entry name" value="PRM"/>
</dbReference>
<name>A0AAV5REP0_STABA</name>
<dbReference type="Proteomes" id="UP001362899">
    <property type="component" value="Unassembled WGS sequence"/>
</dbReference>
<evidence type="ECO:0000256" key="2">
    <source>
        <dbReference type="SAM" id="Phobius"/>
    </source>
</evidence>
<dbReference type="PANTHER" id="PTHR36089">
    <property type="entry name" value="CHITIN SYNTHASE 3 COMPLEX PROTEIN CSI2-RELATED"/>
    <property type="match status" value="1"/>
</dbReference>
<feature type="region of interest" description="Disordered" evidence="1">
    <location>
        <begin position="189"/>
        <end position="252"/>
    </location>
</feature>
<dbReference type="AlphaFoldDB" id="A0AAV5REP0"/>
<evidence type="ECO:0000256" key="1">
    <source>
        <dbReference type="SAM" id="MobiDB-lite"/>
    </source>
</evidence>
<accession>A0AAV5REP0</accession>
<feature type="compositionally biased region" description="Polar residues" evidence="1">
    <location>
        <begin position="219"/>
        <end position="235"/>
    </location>
</feature>
<keyword evidence="2" id="KW-0812">Transmembrane</keyword>
<reference evidence="3 4" key="1">
    <citation type="journal article" date="2023" name="Elife">
        <title>Identification of key yeast species and microbe-microbe interactions impacting larval growth of Drosophila in the wild.</title>
        <authorList>
            <person name="Mure A."/>
            <person name="Sugiura Y."/>
            <person name="Maeda R."/>
            <person name="Honda K."/>
            <person name="Sakurai N."/>
            <person name="Takahashi Y."/>
            <person name="Watada M."/>
            <person name="Katoh T."/>
            <person name="Gotoh A."/>
            <person name="Gotoh Y."/>
            <person name="Taniguchi I."/>
            <person name="Nakamura K."/>
            <person name="Hayashi T."/>
            <person name="Katayama T."/>
            <person name="Uemura T."/>
            <person name="Hattori Y."/>
        </authorList>
    </citation>
    <scope>NUCLEOTIDE SEQUENCE [LARGE SCALE GENOMIC DNA]</scope>
    <source>
        <strain evidence="3 4">SB-73</strain>
    </source>
</reference>
<keyword evidence="2" id="KW-1133">Transmembrane helix</keyword>
<dbReference type="PANTHER" id="PTHR36089:SF1">
    <property type="entry name" value="CHITIN SYNTHASE 3 COMPLEX PROTEIN CSI2-RELATED"/>
    <property type="match status" value="1"/>
</dbReference>
<keyword evidence="4" id="KW-1185">Reference proteome</keyword>
<feature type="transmembrane region" description="Helical" evidence="2">
    <location>
        <begin position="26"/>
        <end position="47"/>
    </location>
</feature>
<protein>
    <recommendedName>
        <fullName evidence="5">Vacuolar membrane protein</fullName>
    </recommendedName>
</protein>
<comment type="caution">
    <text evidence="3">The sequence shown here is derived from an EMBL/GenBank/DDBJ whole genome shotgun (WGS) entry which is preliminary data.</text>
</comment>
<sequence length="252" mass="27464">MSFSATIPSTEGNPFIKTTSLPEGTLFIVVGSILLGLFLIVLAWRIYAIWATYRAARHNEAAFTSLNTAYNGQIFDPLNTDVDFNDSDEFEKVAQQYKSKKHLTMEEKLEEARMQGKYFSPTVQVLNHGSALPITNTLSSGVSSYSVNINPDRNSIRPNPLRFSVAQSGRGSVVNLSSMTEDNASSLVMPSHLSRNTGSASEASSLNVDGPYMGAGPSNAYNRPSSRGTQTQPSTKQKKLRPPSTYLDDLLG</sequence>
<proteinExistence type="predicted"/>
<keyword evidence="2" id="KW-0472">Membrane</keyword>
<evidence type="ECO:0008006" key="5">
    <source>
        <dbReference type="Google" id="ProtNLM"/>
    </source>
</evidence>
<gene>
    <name evidence="3" type="ORF">DASB73_001710</name>
</gene>
<feature type="compositionally biased region" description="Polar residues" evidence="1">
    <location>
        <begin position="189"/>
        <end position="207"/>
    </location>
</feature>
<evidence type="ECO:0000313" key="4">
    <source>
        <dbReference type="Proteomes" id="UP001362899"/>
    </source>
</evidence>
<dbReference type="EMBL" id="BTGC01000001">
    <property type="protein sequence ID" value="GMM49213.1"/>
    <property type="molecule type" value="Genomic_DNA"/>
</dbReference>
<evidence type="ECO:0000313" key="3">
    <source>
        <dbReference type="EMBL" id="GMM49213.1"/>
    </source>
</evidence>
<organism evidence="3 4">
    <name type="scientific">Starmerella bacillaris</name>
    <name type="common">Yeast</name>
    <name type="synonym">Candida zemplinina</name>
    <dbReference type="NCBI Taxonomy" id="1247836"/>
    <lineage>
        <taxon>Eukaryota</taxon>
        <taxon>Fungi</taxon>
        <taxon>Dikarya</taxon>
        <taxon>Ascomycota</taxon>
        <taxon>Saccharomycotina</taxon>
        <taxon>Dipodascomycetes</taxon>
        <taxon>Dipodascales</taxon>
        <taxon>Trichomonascaceae</taxon>
        <taxon>Starmerella</taxon>
    </lineage>
</organism>